<feature type="domain" description="CFEM" evidence="11">
    <location>
        <begin position="16"/>
        <end position="129"/>
    </location>
</feature>
<keyword evidence="9" id="KW-0408">Iron</keyword>
<feature type="disulfide bond" evidence="9">
    <location>
        <begin position="60"/>
        <end position="67"/>
    </location>
</feature>
<evidence type="ECO:0000259" key="11">
    <source>
        <dbReference type="PROSITE" id="PS52012"/>
    </source>
</evidence>
<proteinExistence type="inferred from homology"/>
<feature type="signal peptide" evidence="10">
    <location>
        <begin position="1"/>
        <end position="33"/>
    </location>
</feature>
<comment type="subcellular location">
    <subcellularLocation>
        <location evidence="1">Membrane</location>
        <topology evidence="1">Lipid-anchor</topology>
        <topology evidence="1">GPI-anchor</topology>
    </subcellularLocation>
    <subcellularLocation>
        <location evidence="2">Secreted</location>
    </subcellularLocation>
</comment>
<dbReference type="GO" id="GO:0098552">
    <property type="term" value="C:side of membrane"/>
    <property type="evidence" value="ECO:0007669"/>
    <property type="project" value="UniProtKB-KW"/>
</dbReference>
<evidence type="ECO:0000313" key="13">
    <source>
        <dbReference type="Proteomes" id="UP000777438"/>
    </source>
</evidence>
<evidence type="ECO:0000256" key="6">
    <source>
        <dbReference type="ARBA" id="ARBA00022729"/>
    </source>
</evidence>
<dbReference type="GO" id="GO:0046872">
    <property type="term" value="F:metal ion binding"/>
    <property type="evidence" value="ECO:0007669"/>
    <property type="project" value="UniProtKB-UniRule"/>
</dbReference>
<keyword evidence="8" id="KW-0449">Lipoprotein</keyword>
<evidence type="ECO:0000256" key="7">
    <source>
        <dbReference type="ARBA" id="ARBA00023157"/>
    </source>
</evidence>
<keyword evidence="4" id="KW-0964">Secreted</keyword>
<keyword evidence="9" id="KW-0479">Metal-binding</keyword>
<dbReference type="EMBL" id="JAGPYM010000008">
    <property type="protein sequence ID" value="KAH6891431.1"/>
    <property type="molecule type" value="Genomic_DNA"/>
</dbReference>
<dbReference type="InterPro" id="IPR008427">
    <property type="entry name" value="Extracellular_membr_CFEM_dom"/>
</dbReference>
<dbReference type="GO" id="GO:0005576">
    <property type="term" value="C:extracellular region"/>
    <property type="evidence" value="ECO:0007669"/>
    <property type="project" value="UniProtKB-SubCell"/>
</dbReference>
<gene>
    <name evidence="12" type="ORF">B0T10DRAFT_312213</name>
</gene>
<keyword evidence="5" id="KW-0336">GPI-anchor</keyword>
<dbReference type="Proteomes" id="UP000777438">
    <property type="component" value="Unassembled WGS sequence"/>
</dbReference>
<evidence type="ECO:0000256" key="8">
    <source>
        <dbReference type="ARBA" id="ARBA00023288"/>
    </source>
</evidence>
<accession>A0A9P9ATT0</accession>
<sequence>MNLTSPPRRCRSRRLILFATTALLATTAIAADAADVVEFQQNLPKCAGKCLATGAKEQGCTVIDIDCQCNHLQAIINSTSPCLVQAGCTLDDISDTAEAVAKVCADQIASLTAQKSTPAATPTGAASRLPQSLALASIVAAMAVGAALL</sequence>
<keyword evidence="9" id="KW-0349">Heme</keyword>
<feature type="chain" id="PRO_5040468871" description="CFEM domain-containing protein" evidence="10">
    <location>
        <begin position="34"/>
        <end position="149"/>
    </location>
</feature>
<keyword evidence="6 10" id="KW-0732">Signal</keyword>
<keyword evidence="13" id="KW-1185">Reference proteome</keyword>
<evidence type="ECO:0000313" key="12">
    <source>
        <dbReference type="EMBL" id="KAH6891431.1"/>
    </source>
</evidence>
<dbReference type="Pfam" id="PF05730">
    <property type="entry name" value="CFEM"/>
    <property type="match status" value="1"/>
</dbReference>
<dbReference type="PROSITE" id="PS52012">
    <property type="entry name" value="CFEM"/>
    <property type="match status" value="1"/>
</dbReference>
<dbReference type="OrthoDB" id="3767534at2759"/>
<evidence type="ECO:0000256" key="10">
    <source>
        <dbReference type="SAM" id="SignalP"/>
    </source>
</evidence>
<evidence type="ECO:0000256" key="2">
    <source>
        <dbReference type="ARBA" id="ARBA00004613"/>
    </source>
</evidence>
<comment type="similarity">
    <text evidence="3">Belongs to the RBT5 family.</text>
</comment>
<comment type="caution">
    <text evidence="12">The sequence shown here is derived from an EMBL/GenBank/DDBJ whole genome shotgun (WGS) entry which is preliminary data.</text>
</comment>
<protein>
    <recommendedName>
        <fullName evidence="11">CFEM domain-containing protein</fullName>
    </recommendedName>
</protein>
<evidence type="ECO:0000256" key="1">
    <source>
        <dbReference type="ARBA" id="ARBA00004589"/>
    </source>
</evidence>
<feature type="binding site" description="axial binding residue" evidence="9">
    <location>
        <position position="64"/>
    </location>
    <ligand>
        <name>heme</name>
        <dbReference type="ChEBI" id="CHEBI:30413"/>
    </ligand>
    <ligandPart>
        <name>Fe</name>
        <dbReference type="ChEBI" id="CHEBI:18248"/>
    </ligandPart>
</feature>
<keyword evidence="7 9" id="KW-1015">Disulfide bond</keyword>
<evidence type="ECO:0000256" key="3">
    <source>
        <dbReference type="ARBA" id="ARBA00010031"/>
    </source>
</evidence>
<evidence type="ECO:0000256" key="9">
    <source>
        <dbReference type="PROSITE-ProRule" id="PRU01356"/>
    </source>
</evidence>
<comment type="caution">
    <text evidence="9">Lacks conserved residue(s) required for the propagation of feature annotation.</text>
</comment>
<dbReference type="AlphaFoldDB" id="A0A9P9ATT0"/>
<keyword evidence="5" id="KW-0325">Glycoprotein</keyword>
<evidence type="ECO:0000256" key="4">
    <source>
        <dbReference type="ARBA" id="ARBA00022525"/>
    </source>
</evidence>
<keyword evidence="5" id="KW-0472">Membrane</keyword>
<name>A0A9P9ATT0_9HYPO</name>
<reference evidence="12 13" key="1">
    <citation type="journal article" date="2021" name="Nat. Commun.">
        <title>Genetic determinants of endophytism in the Arabidopsis root mycobiome.</title>
        <authorList>
            <person name="Mesny F."/>
            <person name="Miyauchi S."/>
            <person name="Thiergart T."/>
            <person name="Pickel B."/>
            <person name="Atanasova L."/>
            <person name="Karlsson M."/>
            <person name="Huettel B."/>
            <person name="Barry K.W."/>
            <person name="Haridas S."/>
            <person name="Chen C."/>
            <person name="Bauer D."/>
            <person name="Andreopoulos W."/>
            <person name="Pangilinan J."/>
            <person name="LaButti K."/>
            <person name="Riley R."/>
            <person name="Lipzen A."/>
            <person name="Clum A."/>
            <person name="Drula E."/>
            <person name="Henrissat B."/>
            <person name="Kohler A."/>
            <person name="Grigoriev I.V."/>
            <person name="Martin F.M."/>
            <person name="Hacquard S."/>
        </authorList>
    </citation>
    <scope>NUCLEOTIDE SEQUENCE [LARGE SCALE GENOMIC DNA]</scope>
    <source>
        <strain evidence="12 13">MPI-CAGE-CH-0241</strain>
    </source>
</reference>
<organism evidence="12 13">
    <name type="scientific">Thelonectria olida</name>
    <dbReference type="NCBI Taxonomy" id="1576542"/>
    <lineage>
        <taxon>Eukaryota</taxon>
        <taxon>Fungi</taxon>
        <taxon>Dikarya</taxon>
        <taxon>Ascomycota</taxon>
        <taxon>Pezizomycotina</taxon>
        <taxon>Sordariomycetes</taxon>
        <taxon>Hypocreomycetidae</taxon>
        <taxon>Hypocreales</taxon>
        <taxon>Nectriaceae</taxon>
        <taxon>Thelonectria</taxon>
    </lineage>
</organism>
<evidence type="ECO:0000256" key="5">
    <source>
        <dbReference type="ARBA" id="ARBA00022622"/>
    </source>
</evidence>